<comment type="similarity">
    <text evidence="1">Belongs to the E(R) family.</text>
</comment>
<dbReference type="EMBL" id="HBHJ01007722">
    <property type="protein sequence ID" value="CAD9672286.1"/>
    <property type="molecule type" value="Transcribed_RNA"/>
</dbReference>
<sequence length="105" mass="11796">MSDFLRKGRVTILLVQHTKDNGSAVWQSYPSLEKALEGVVASYEARLKDMNPLVQHIEYDISHLHAYIDELAECCALVKEGNVFVGVSKEELKDAMLNNLMSQSD</sequence>
<dbReference type="Pfam" id="PF01133">
    <property type="entry name" value="ER"/>
    <property type="match status" value="1"/>
</dbReference>
<organism evidence="2">
    <name type="scientific">Rhizochromulina marina</name>
    <dbReference type="NCBI Taxonomy" id="1034831"/>
    <lineage>
        <taxon>Eukaryota</taxon>
        <taxon>Sar</taxon>
        <taxon>Stramenopiles</taxon>
        <taxon>Ochrophyta</taxon>
        <taxon>Dictyochophyceae</taxon>
        <taxon>Rhizochromulinales</taxon>
        <taxon>Rhizochromulina</taxon>
    </lineage>
</organism>
<accession>A0A7S2RIP2</accession>
<dbReference type="PANTHER" id="PTHR12373:SF0">
    <property type="entry name" value="ENHANCER OF RUDIMENTARY HOMOLOG"/>
    <property type="match status" value="1"/>
</dbReference>
<evidence type="ECO:0000256" key="1">
    <source>
        <dbReference type="ARBA" id="ARBA00007491"/>
    </source>
</evidence>
<dbReference type="SUPFAM" id="SSF143875">
    <property type="entry name" value="ERH-like"/>
    <property type="match status" value="1"/>
</dbReference>
<dbReference type="AlphaFoldDB" id="A0A7S2RIP2"/>
<dbReference type="PANTHER" id="PTHR12373">
    <property type="entry name" value="ENHANCER OF RUDIMENTARY ERH"/>
    <property type="match status" value="1"/>
</dbReference>
<evidence type="ECO:0000313" key="2">
    <source>
        <dbReference type="EMBL" id="CAD9672286.1"/>
    </source>
</evidence>
<dbReference type="InterPro" id="IPR000781">
    <property type="entry name" value="ERH"/>
</dbReference>
<name>A0A7S2RIP2_9STRA</name>
<dbReference type="Gene3D" id="3.30.2260.10">
    <property type="entry name" value="Enhancer of rudimentary"/>
    <property type="match status" value="1"/>
</dbReference>
<reference evidence="2" key="1">
    <citation type="submission" date="2021-01" db="EMBL/GenBank/DDBJ databases">
        <authorList>
            <person name="Corre E."/>
            <person name="Pelletier E."/>
            <person name="Niang G."/>
            <person name="Scheremetjew M."/>
            <person name="Finn R."/>
            <person name="Kale V."/>
            <person name="Holt S."/>
            <person name="Cochrane G."/>
            <person name="Meng A."/>
            <person name="Brown T."/>
            <person name="Cohen L."/>
        </authorList>
    </citation>
    <scope>NUCLEOTIDE SEQUENCE</scope>
    <source>
        <strain evidence="2">CCMP1243</strain>
    </source>
</reference>
<dbReference type="InterPro" id="IPR035912">
    <property type="entry name" value="EHR_sf"/>
</dbReference>
<proteinExistence type="inferred from homology"/>
<protein>
    <recommendedName>
        <fullName evidence="3">Enhancer of rudimentary homolog</fullName>
    </recommendedName>
</protein>
<evidence type="ECO:0008006" key="3">
    <source>
        <dbReference type="Google" id="ProtNLM"/>
    </source>
</evidence>
<gene>
    <name evidence="2" type="ORF">RMAR1173_LOCUS4966</name>
</gene>